<organism evidence="2 3">
    <name type="scientific">Modicella reniformis</name>
    <dbReference type="NCBI Taxonomy" id="1440133"/>
    <lineage>
        <taxon>Eukaryota</taxon>
        <taxon>Fungi</taxon>
        <taxon>Fungi incertae sedis</taxon>
        <taxon>Mucoromycota</taxon>
        <taxon>Mortierellomycotina</taxon>
        <taxon>Mortierellomycetes</taxon>
        <taxon>Mortierellales</taxon>
        <taxon>Mortierellaceae</taxon>
        <taxon>Modicella</taxon>
    </lineage>
</organism>
<evidence type="ECO:0000313" key="2">
    <source>
        <dbReference type="EMBL" id="KAF9963326.1"/>
    </source>
</evidence>
<comment type="caution">
    <text evidence="2">The sequence shown here is derived from an EMBL/GenBank/DDBJ whole genome shotgun (WGS) entry which is preliminary data.</text>
</comment>
<name>A0A9P6J7Z6_9FUNG</name>
<keyword evidence="1" id="KW-1133">Transmembrane helix</keyword>
<dbReference type="GO" id="GO:0016020">
    <property type="term" value="C:membrane"/>
    <property type="evidence" value="ECO:0007669"/>
    <property type="project" value="TreeGrafter"/>
</dbReference>
<feature type="transmembrane region" description="Helical" evidence="1">
    <location>
        <begin position="111"/>
        <end position="130"/>
    </location>
</feature>
<gene>
    <name evidence="2" type="ORF">BGZ65_004364</name>
</gene>
<evidence type="ECO:0000256" key="1">
    <source>
        <dbReference type="SAM" id="Phobius"/>
    </source>
</evidence>
<dbReference type="PANTHER" id="PTHR32251">
    <property type="entry name" value="3-OXO-5-ALPHA-STEROID 4-DEHYDROGENASE"/>
    <property type="match status" value="1"/>
</dbReference>
<feature type="transmembrane region" description="Helical" evidence="1">
    <location>
        <begin position="49"/>
        <end position="67"/>
    </location>
</feature>
<proteinExistence type="predicted"/>
<feature type="transmembrane region" description="Helical" evidence="1">
    <location>
        <begin position="151"/>
        <end position="180"/>
    </location>
</feature>
<dbReference type="Proteomes" id="UP000749646">
    <property type="component" value="Unassembled WGS sequence"/>
</dbReference>
<keyword evidence="1" id="KW-0812">Transmembrane</keyword>
<dbReference type="EMBL" id="JAAAHW010006302">
    <property type="protein sequence ID" value="KAF9963326.1"/>
    <property type="molecule type" value="Genomic_DNA"/>
</dbReference>
<accession>A0A9P6J7Z6</accession>
<keyword evidence="1" id="KW-0472">Membrane</keyword>
<protein>
    <recommendedName>
        <fullName evidence="4">DUF1295-domain-containing protein</fullName>
    </recommendedName>
</protein>
<dbReference type="AlphaFoldDB" id="A0A9P6J7Z6"/>
<dbReference type="OrthoDB" id="201504at2759"/>
<dbReference type="Gene3D" id="1.20.120.1630">
    <property type="match status" value="1"/>
</dbReference>
<sequence length="327" mass="37756">MAATLADVFSWESFGHLLKSGYDNLGIPSSDNESLYLDLVIYHASSDPLIFAIRAALFVAFICWFMSMATGTHSWVDRLWSITPIFYTIHYTVRDMLYWPKGEPFHYLPRVYIATALIFAWGVRLTYNFHRKGGYSFDSEDYRWPYLANKIPMGIWFLFNLFFICLYQNLLIVAITVPVYTAWRTTLVQIEPLNWIDVLATLLFIGGLTLETMADEQQWKFQEAKRKAIAKKEVLTGDFKRGFLTQGLFKSVYLYSVASGYPTCTSWINPSIVGVVSLTLLFQVSTWLTELMTSQKYPSYKQYQKTTSRFIPMPAGTSLDELERKSQ</sequence>
<reference evidence="2" key="1">
    <citation type="journal article" date="2020" name="Fungal Divers.">
        <title>Resolving the Mortierellaceae phylogeny through synthesis of multi-gene phylogenetics and phylogenomics.</title>
        <authorList>
            <person name="Vandepol N."/>
            <person name="Liber J."/>
            <person name="Desiro A."/>
            <person name="Na H."/>
            <person name="Kennedy M."/>
            <person name="Barry K."/>
            <person name="Grigoriev I.V."/>
            <person name="Miller A.N."/>
            <person name="O'Donnell K."/>
            <person name="Stajich J.E."/>
            <person name="Bonito G."/>
        </authorList>
    </citation>
    <scope>NUCLEOTIDE SEQUENCE</scope>
    <source>
        <strain evidence="2">MES-2147</strain>
    </source>
</reference>
<dbReference type="PANTHER" id="PTHR32251:SF23">
    <property type="entry name" value="3-OXO-5-ALPHA-STEROID 4-DEHYDROGENASE (DUF1295)"/>
    <property type="match status" value="1"/>
</dbReference>
<feature type="transmembrane region" description="Helical" evidence="1">
    <location>
        <begin position="192"/>
        <end position="210"/>
    </location>
</feature>
<dbReference type="InterPro" id="IPR010721">
    <property type="entry name" value="UstE-like"/>
</dbReference>
<evidence type="ECO:0000313" key="3">
    <source>
        <dbReference type="Proteomes" id="UP000749646"/>
    </source>
</evidence>
<evidence type="ECO:0008006" key="4">
    <source>
        <dbReference type="Google" id="ProtNLM"/>
    </source>
</evidence>
<keyword evidence="3" id="KW-1185">Reference proteome</keyword>
<dbReference type="Pfam" id="PF06966">
    <property type="entry name" value="DUF1295"/>
    <property type="match status" value="1"/>
</dbReference>